<feature type="chain" id="PRO_5037426911" evidence="1">
    <location>
        <begin position="29"/>
        <end position="132"/>
    </location>
</feature>
<organism evidence="2 3">
    <name type="scientific">Roseibium aggregatum</name>
    <dbReference type="NCBI Taxonomy" id="187304"/>
    <lineage>
        <taxon>Bacteria</taxon>
        <taxon>Pseudomonadati</taxon>
        <taxon>Pseudomonadota</taxon>
        <taxon>Alphaproteobacteria</taxon>
        <taxon>Hyphomicrobiales</taxon>
        <taxon>Stappiaceae</taxon>
        <taxon>Roseibium</taxon>
    </lineage>
</organism>
<evidence type="ECO:0000313" key="2">
    <source>
        <dbReference type="EMBL" id="MBD1547632.1"/>
    </source>
</evidence>
<gene>
    <name evidence="2" type="ORF">HK439_15295</name>
</gene>
<comment type="caution">
    <text evidence="2">The sequence shown here is derived from an EMBL/GenBank/DDBJ whole genome shotgun (WGS) entry which is preliminary data.</text>
</comment>
<dbReference type="Pfam" id="PF09539">
    <property type="entry name" value="DUF2385"/>
    <property type="match status" value="1"/>
</dbReference>
<dbReference type="AlphaFoldDB" id="A0A926NUI4"/>
<name>A0A926NUI4_9HYPH</name>
<feature type="signal peptide" evidence="1">
    <location>
        <begin position="1"/>
        <end position="28"/>
    </location>
</feature>
<dbReference type="Proteomes" id="UP000598467">
    <property type="component" value="Unassembled WGS sequence"/>
</dbReference>
<reference evidence="2" key="1">
    <citation type="submission" date="2020-05" db="EMBL/GenBank/DDBJ databases">
        <title>Identification of trans-AT polyketide cluster in two marine bacteria, producers of a novel glutaramide-containing polyketide sesbanimide D and analogs.</title>
        <authorList>
            <person name="Kacar D."/>
            <person name="Rodriguez P."/>
            <person name="Canedo L."/>
            <person name="Gonzalez E."/>
            <person name="Galan B."/>
            <person name="De La Calle F."/>
            <person name="Garcia J.L."/>
        </authorList>
    </citation>
    <scope>NUCLEOTIDE SEQUENCE</scope>
    <source>
        <strain evidence="2">PHM038</strain>
    </source>
</reference>
<evidence type="ECO:0000256" key="1">
    <source>
        <dbReference type="SAM" id="SignalP"/>
    </source>
</evidence>
<protein>
    <submittedName>
        <fullName evidence="2">TIGR02301 family protein</fullName>
    </submittedName>
</protein>
<proteinExistence type="predicted"/>
<dbReference type="InterPro" id="IPR012645">
    <property type="entry name" value="CHP02301"/>
</dbReference>
<dbReference type="NCBIfam" id="TIGR02301">
    <property type="entry name" value="TIGR02301 family protein"/>
    <property type="match status" value="1"/>
</dbReference>
<accession>A0A926NUI4</accession>
<sequence length="132" mass="14963">MTLLLRTFTIAAFWAGLVLAASAAQAQAAQGSEPPYEQDLLRLSEVMGALHFLRPLCGNDDEPSWRDRMTALLDTEVVEENRRRRFIARFNRGYRGFSTVYRECTNSARLALRQYISEGEAIIGDVTSRYGR</sequence>
<keyword evidence="1" id="KW-0732">Signal</keyword>
<dbReference type="EMBL" id="JABFCZ010000016">
    <property type="protein sequence ID" value="MBD1547632.1"/>
    <property type="molecule type" value="Genomic_DNA"/>
</dbReference>
<evidence type="ECO:0000313" key="3">
    <source>
        <dbReference type="Proteomes" id="UP000598467"/>
    </source>
</evidence>